<reference evidence="2 4" key="2">
    <citation type="submission" date="2016-11" db="EMBL/GenBank/DDBJ databases">
        <title>Whole genomes of Flavobacteriaceae.</title>
        <authorList>
            <person name="Stine C."/>
            <person name="Li C."/>
            <person name="Tadesse D."/>
        </authorList>
    </citation>
    <scope>NUCLEOTIDE SEQUENCE [LARGE SCALE GENOMIC DNA]</scope>
    <source>
        <strain evidence="2 4">ATCC 29551</strain>
    </source>
</reference>
<proteinExistence type="predicted"/>
<evidence type="ECO:0000313" key="4">
    <source>
        <dbReference type="Proteomes" id="UP000198424"/>
    </source>
</evidence>
<evidence type="ECO:0000313" key="3">
    <source>
        <dbReference type="Proteomes" id="UP000028712"/>
    </source>
</evidence>
<comment type="caution">
    <text evidence="1">The sequence shown here is derived from an EMBL/GenBank/DDBJ whole genome shotgun (WGS) entry which is preliminary data.</text>
</comment>
<dbReference type="EMBL" id="JPRM01000033">
    <property type="protein sequence ID" value="KFF11959.1"/>
    <property type="molecule type" value="Genomic_DNA"/>
</dbReference>
<dbReference type="AlphaFoldDB" id="A0A086A5J5"/>
<name>A0A086A5J5_FLAHY</name>
<dbReference type="EMBL" id="MUGY01000012">
    <property type="protein sequence ID" value="OXA93891.1"/>
    <property type="molecule type" value="Genomic_DNA"/>
</dbReference>
<accession>A0A086A5J5</accession>
<sequence length="320" mass="36719">MNKNLYFETTNLLFTRAQALVWVANGLSMLELFEKSSGKLLSEIINICEEHKTVLVNFKGIIRLDDHCLDDVYNSLNENKKQLIILNGEHLHEELIKLKKDKQVNIFHDSANKIIIIGNSKNVNLRELQTERTETVCRYISTVLKSTFTKFEDHQRLCSTPFLANGEFDSKRIIESPRDFMWFSFYLSDKLSQLIETERLIDVVLVSASLRGSVFTSILGILNDLKYINIDHIGPIHKVYNTNSFDSESVSYNYVYVGDFVFGGTEIKLTKVYVSLGGGKLNHALVLGSLFESDVFKEFKLYELNTLRAISQEANFKLFD</sequence>
<organism evidence="1 3">
    <name type="scientific">Flavobacterium hydatis</name>
    <name type="common">Cytophaga aquatilis</name>
    <dbReference type="NCBI Taxonomy" id="991"/>
    <lineage>
        <taxon>Bacteria</taxon>
        <taxon>Pseudomonadati</taxon>
        <taxon>Bacteroidota</taxon>
        <taxon>Flavobacteriia</taxon>
        <taxon>Flavobacteriales</taxon>
        <taxon>Flavobacteriaceae</taxon>
        <taxon>Flavobacterium</taxon>
    </lineage>
</organism>
<keyword evidence="4" id="KW-1185">Reference proteome</keyword>
<dbReference type="Proteomes" id="UP000028712">
    <property type="component" value="Unassembled WGS sequence"/>
</dbReference>
<evidence type="ECO:0000313" key="1">
    <source>
        <dbReference type="EMBL" id="KFF11959.1"/>
    </source>
</evidence>
<dbReference type="Proteomes" id="UP000198424">
    <property type="component" value="Unassembled WGS sequence"/>
</dbReference>
<gene>
    <name evidence="2" type="ORF">B0A62_12080</name>
    <name evidence="1" type="ORF">IW20_18865</name>
</gene>
<evidence type="ECO:0000313" key="2">
    <source>
        <dbReference type="EMBL" id="OXA93891.1"/>
    </source>
</evidence>
<dbReference type="RefSeq" id="WP_035625749.1">
    <property type="nucleotide sequence ID" value="NZ_JBEWQG010000018.1"/>
</dbReference>
<protein>
    <submittedName>
        <fullName evidence="1">Uncharacterized protein</fullName>
    </submittedName>
</protein>
<dbReference type="STRING" id="991.IW20_18865"/>
<reference evidence="1 3" key="1">
    <citation type="submission" date="2014-07" db="EMBL/GenBank/DDBJ databases">
        <title>Genome of Flavobacterium hydatis DSM 2063.</title>
        <authorList>
            <person name="Pipes S.E."/>
            <person name="Stropko S.J."/>
            <person name="Newman J.D."/>
        </authorList>
    </citation>
    <scope>NUCLEOTIDE SEQUENCE [LARGE SCALE GENOMIC DNA]</scope>
    <source>
        <strain evidence="1 3">DSM 2063</strain>
    </source>
</reference>